<feature type="domain" description="Aminoacyl-tRNA synthetase class Ia" evidence="6">
    <location>
        <begin position="60"/>
        <end position="96"/>
    </location>
</feature>
<dbReference type="Pfam" id="PF00133">
    <property type="entry name" value="tRNA-synt_1"/>
    <property type="match status" value="1"/>
</dbReference>
<accession>A0A9Q0L473</accession>
<dbReference type="GO" id="GO:0006428">
    <property type="term" value="P:isoleucyl-tRNA aminoacylation"/>
    <property type="evidence" value="ECO:0007669"/>
    <property type="project" value="TreeGrafter"/>
</dbReference>
<evidence type="ECO:0000256" key="4">
    <source>
        <dbReference type="ARBA" id="ARBA00022917"/>
    </source>
</evidence>
<dbReference type="GO" id="GO:0004822">
    <property type="term" value="F:isoleucine-tRNA ligase activity"/>
    <property type="evidence" value="ECO:0007669"/>
    <property type="project" value="TreeGrafter"/>
</dbReference>
<keyword evidence="4" id="KW-0648">Protein biosynthesis</keyword>
<evidence type="ECO:0000313" key="8">
    <source>
        <dbReference type="Proteomes" id="UP001141806"/>
    </source>
</evidence>
<dbReference type="InterPro" id="IPR014729">
    <property type="entry name" value="Rossmann-like_a/b/a_fold"/>
</dbReference>
<organism evidence="7 8">
    <name type="scientific">Protea cynaroides</name>
    <dbReference type="NCBI Taxonomy" id="273540"/>
    <lineage>
        <taxon>Eukaryota</taxon>
        <taxon>Viridiplantae</taxon>
        <taxon>Streptophyta</taxon>
        <taxon>Embryophyta</taxon>
        <taxon>Tracheophyta</taxon>
        <taxon>Spermatophyta</taxon>
        <taxon>Magnoliopsida</taxon>
        <taxon>Proteales</taxon>
        <taxon>Proteaceae</taxon>
        <taxon>Protea</taxon>
    </lineage>
</organism>
<evidence type="ECO:0000259" key="6">
    <source>
        <dbReference type="Pfam" id="PF00133"/>
    </source>
</evidence>
<evidence type="ECO:0000256" key="5">
    <source>
        <dbReference type="ARBA" id="ARBA00023146"/>
    </source>
</evidence>
<dbReference type="InterPro" id="IPR002300">
    <property type="entry name" value="aa-tRNA-synth_Ia"/>
</dbReference>
<keyword evidence="1" id="KW-0436">Ligase</keyword>
<evidence type="ECO:0000256" key="2">
    <source>
        <dbReference type="ARBA" id="ARBA00022741"/>
    </source>
</evidence>
<sequence>MAIEFYWHKDTGERWWHERFQVSMHKQGGFLSPPLPKKKKKKKVVHIGSSWAAVLEERDGLNCPVDLYLEGTDQHRGWFRSSLLTSIGTRGDQCLNVLIIMAQHRFLSILRGLWSATFFLPWYNSTRLVVSNLLPPLVQLKNKVGYGDFFFLFSCSSNPLLSNYFYMIFCHYSTNCLSYGRLQYKIELSYKKIQLRRPLDQNRTKFLLIQVCSLEVVSQLIYL</sequence>
<dbReference type="InterPro" id="IPR050081">
    <property type="entry name" value="Ile-tRNA_ligase"/>
</dbReference>
<dbReference type="EMBL" id="JAMYWD010000001">
    <property type="protein sequence ID" value="KAJ4981564.1"/>
    <property type="molecule type" value="Genomic_DNA"/>
</dbReference>
<proteinExistence type="predicted"/>
<name>A0A9Q0L473_9MAGN</name>
<keyword evidence="3" id="KW-0067">ATP-binding</keyword>
<dbReference type="OrthoDB" id="10264412at2759"/>
<dbReference type="GO" id="GO:0032543">
    <property type="term" value="P:mitochondrial translation"/>
    <property type="evidence" value="ECO:0007669"/>
    <property type="project" value="TreeGrafter"/>
</dbReference>
<dbReference type="GO" id="GO:0005739">
    <property type="term" value="C:mitochondrion"/>
    <property type="evidence" value="ECO:0007669"/>
    <property type="project" value="TreeGrafter"/>
</dbReference>
<dbReference type="PANTHER" id="PTHR42765">
    <property type="entry name" value="SOLEUCYL-TRNA SYNTHETASE"/>
    <property type="match status" value="1"/>
</dbReference>
<protein>
    <recommendedName>
        <fullName evidence="6">Aminoacyl-tRNA synthetase class Ia domain-containing protein</fullName>
    </recommendedName>
</protein>
<dbReference type="Proteomes" id="UP001141806">
    <property type="component" value="Unassembled WGS sequence"/>
</dbReference>
<comment type="caution">
    <text evidence="7">The sequence shown here is derived from an EMBL/GenBank/DDBJ whole genome shotgun (WGS) entry which is preliminary data.</text>
</comment>
<gene>
    <name evidence="7" type="ORF">NE237_032401</name>
</gene>
<dbReference type="AlphaFoldDB" id="A0A9Q0L473"/>
<keyword evidence="5" id="KW-0030">Aminoacyl-tRNA synthetase</keyword>
<evidence type="ECO:0000313" key="7">
    <source>
        <dbReference type="EMBL" id="KAJ4981564.1"/>
    </source>
</evidence>
<evidence type="ECO:0000256" key="1">
    <source>
        <dbReference type="ARBA" id="ARBA00022598"/>
    </source>
</evidence>
<reference evidence="7" key="1">
    <citation type="journal article" date="2023" name="Plant J.">
        <title>The genome of the king protea, Protea cynaroides.</title>
        <authorList>
            <person name="Chang J."/>
            <person name="Duong T.A."/>
            <person name="Schoeman C."/>
            <person name="Ma X."/>
            <person name="Roodt D."/>
            <person name="Barker N."/>
            <person name="Li Z."/>
            <person name="Van de Peer Y."/>
            <person name="Mizrachi E."/>
        </authorList>
    </citation>
    <scope>NUCLEOTIDE SEQUENCE</scope>
    <source>
        <tissue evidence="7">Young leaves</tissue>
    </source>
</reference>
<dbReference type="Gene3D" id="3.40.50.620">
    <property type="entry name" value="HUPs"/>
    <property type="match status" value="1"/>
</dbReference>
<evidence type="ECO:0000256" key="3">
    <source>
        <dbReference type="ARBA" id="ARBA00022840"/>
    </source>
</evidence>
<dbReference type="PANTHER" id="PTHR42765:SF1">
    <property type="entry name" value="ISOLEUCINE--TRNA LIGASE, MITOCHONDRIAL"/>
    <property type="match status" value="1"/>
</dbReference>
<dbReference type="SUPFAM" id="SSF52374">
    <property type="entry name" value="Nucleotidylyl transferase"/>
    <property type="match status" value="1"/>
</dbReference>
<keyword evidence="8" id="KW-1185">Reference proteome</keyword>
<keyword evidence="2" id="KW-0547">Nucleotide-binding</keyword>
<dbReference type="GO" id="GO:0005524">
    <property type="term" value="F:ATP binding"/>
    <property type="evidence" value="ECO:0007669"/>
    <property type="project" value="UniProtKB-KW"/>
</dbReference>